<evidence type="ECO:0000256" key="9">
    <source>
        <dbReference type="ARBA" id="ARBA00044878"/>
    </source>
</evidence>
<dbReference type="GO" id="GO:0005765">
    <property type="term" value="C:lysosomal membrane"/>
    <property type="evidence" value="ECO:0007669"/>
    <property type="project" value="UniProtKB-SubCell"/>
</dbReference>
<feature type="domain" description="Major facilitator superfamily (MFS) profile" evidence="26">
    <location>
        <begin position="21"/>
        <end position="422"/>
    </location>
</feature>
<dbReference type="PANTHER" id="PTHR23512:SF3">
    <property type="entry name" value="MAJOR FACILITATOR SUPERFAMILY DOMAIN-CONTAINING PROTEIN 1"/>
    <property type="match status" value="1"/>
</dbReference>
<evidence type="ECO:0000256" key="23">
    <source>
        <dbReference type="ARBA" id="ARBA00045709"/>
    </source>
</evidence>
<comment type="catalytic activity">
    <reaction evidence="11">
        <text>L-alpha-aminoacyl-L-histidine(out) = L-alpha-aminoacyl-L-histidine(in)</text>
        <dbReference type="Rhea" id="RHEA:79375"/>
        <dbReference type="ChEBI" id="CHEBI:229967"/>
    </reaction>
</comment>
<comment type="catalytic activity">
    <reaction evidence="10">
        <text>L-alpha-aminoacyl-L-arginine(out) = L-alpha-aminoacyl-L-arginine(in)</text>
        <dbReference type="Rhea" id="RHEA:79367"/>
        <dbReference type="ChEBI" id="CHEBI:229968"/>
    </reaction>
</comment>
<organism evidence="27 28">
    <name type="scientific">Thalassobaculum fulvum</name>
    <dbReference type="NCBI Taxonomy" id="1633335"/>
    <lineage>
        <taxon>Bacteria</taxon>
        <taxon>Pseudomonadati</taxon>
        <taxon>Pseudomonadota</taxon>
        <taxon>Alphaproteobacteria</taxon>
        <taxon>Rhodospirillales</taxon>
        <taxon>Thalassobaculaceae</taxon>
        <taxon>Thalassobaculum</taxon>
    </lineage>
</organism>
<feature type="transmembrane region" description="Helical" evidence="25">
    <location>
        <begin position="117"/>
        <end position="138"/>
    </location>
</feature>
<accession>A0A918XX11</accession>
<evidence type="ECO:0000256" key="6">
    <source>
        <dbReference type="ARBA" id="ARBA00023136"/>
    </source>
</evidence>
<dbReference type="GO" id="GO:0022857">
    <property type="term" value="F:transmembrane transporter activity"/>
    <property type="evidence" value="ECO:0007669"/>
    <property type="project" value="InterPro"/>
</dbReference>
<feature type="transmembrane region" description="Helical" evidence="25">
    <location>
        <begin position="150"/>
        <end position="168"/>
    </location>
</feature>
<dbReference type="Gene3D" id="1.20.1250.20">
    <property type="entry name" value="MFS general substrate transporter like domains"/>
    <property type="match status" value="2"/>
</dbReference>
<keyword evidence="6 25" id="KW-0472">Membrane</keyword>
<evidence type="ECO:0000256" key="17">
    <source>
        <dbReference type="ARBA" id="ARBA00044903"/>
    </source>
</evidence>
<evidence type="ECO:0000256" key="14">
    <source>
        <dbReference type="ARBA" id="ARBA00044898"/>
    </source>
</evidence>
<evidence type="ECO:0000256" key="20">
    <source>
        <dbReference type="ARBA" id="ARBA00044924"/>
    </source>
</evidence>
<comment type="catalytic activity">
    <reaction evidence="12">
        <text>L-lysyl-L-alpha-amino acid(out) = L-lysyl-L-alpha-amino acid(in)</text>
        <dbReference type="Rhea" id="RHEA:79387"/>
        <dbReference type="ChEBI" id="CHEBI:229965"/>
    </reaction>
</comment>
<evidence type="ECO:0000256" key="8">
    <source>
        <dbReference type="ARBA" id="ARBA00044876"/>
    </source>
</evidence>
<comment type="catalytic activity">
    <reaction evidence="9">
        <text>L-histidyl-glycine(out) = L-histidyl-glycine(in)</text>
        <dbReference type="Rhea" id="RHEA:79395"/>
        <dbReference type="ChEBI" id="CHEBI:229957"/>
    </reaction>
</comment>
<name>A0A918XX11_9PROT</name>
<dbReference type="InterPro" id="IPR011701">
    <property type="entry name" value="MFS"/>
</dbReference>
<feature type="transmembrane region" description="Helical" evidence="25">
    <location>
        <begin position="174"/>
        <end position="196"/>
    </location>
</feature>
<evidence type="ECO:0000256" key="13">
    <source>
        <dbReference type="ARBA" id="ARBA00044893"/>
    </source>
</evidence>
<evidence type="ECO:0000256" key="2">
    <source>
        <dbReference type="ARBA" id="ARBA00008335"/>
    </source>
</evidence>
<protein>
    <recommendedName>
        <fullName evidence="21">Lysosomal dipeptide transporter MFSD1</fullName>
    </recommendedName>
    <alternativeName>
        <fullName evidence="22">Major facilitator superfamily domain-containing protein 1</fullName>
    </alternativeName>
</protein>
<evidence type="ECO:0000256" key="19">
    <source>
        <dbReference type="ARBA" id="ARBA00044919"/>
    </source>
</evidence>
<comment type="catalytic activity">
    <reaction evidence="13">
        <text>L-alpha-aminoacyl-L-lysine(out) = L-alpha-aminoacyl-L-lysine(in)</text>
        <dbReference type="Rhea" id="RHEA:79383"/>
        <dbReference type="ChEBI" id="CHEBI:229966"/>
    </reaction>
</comment>
<keyword evidence="28" id="KW-1185">Reference proteome</keyword>
<keyword evidence="7" id="KW-0458">Lysosome</keyword>
<feature type="transmembrane region" description="Helical" evidence="25">
    <location>
        <begin position="261"/>
        <end position="282"/>
    </location>
</feature>
<comment type="subunit">
    <text evidence="24">Homodimer. Interacts with lysosomal protein GLMP (via lumenal domain); the interaction starts while both proteins are still in the endoplasmic reticulum and is required for stabilization of MFSD1 in lysosomes but has no direct effect on its targeting to lysosomes or transporter activity.</text>
</comment>
<evidence type="ECO:0000256" key="21">
    <source>
        <dbReference type="ARBA" id="ARBA00044985"/>
    </source>
</evidence>
<keyword evidence="5 25" id="KW-1133">Transmembrane helix</keyword>
<evidence type="ECO:0000256" key="18">
    <source>
        <dbReference type="ARBA" id="ARBA00044912"/>
    </source>
</evidence>
<evidence type="ECO:0000313" key="27">
    <source>
        <dbReference type="EMBL" id="GHD61520.1"/>
    </source>
</evidence>
<evidence type="ECO:0000256" key="12">
    <source>
        <dbReference type="ARBA" id="ARBA00044891"/>
    </source>
</evidence>
<keyword evidence="4 25" id="KW-0812">Transmembrane</keyword>
<feature type="transmembrane region" description="Helical" evidence="25">
    <location>
        <begin position="47"/>
        <end position="67"/>
    </location>
</feature>
<feature type="transmembrane region" description="Helical" evidence="25">
    <location>
        <begin position="396"/>
        <end position="417"/>
    </location>
</feature>
<comment type="catalytic activity">
    <reaction evidence="14">
        <text>L-aspartyl-L-lysine(out) = L-aspartyl-L-lysine(in)</text>
        <dbReference type="Rhea" id="RHEA:79411"/>
        <dbReference type="ChEBI" id="CHEBI:229953"/>
    </reaction>
</comment>
<evidence type="ECO:0000313" key="28">
    <source>
        <dbReference type="Proteomes" id="UP000630353"/>
    </source>
</evidence>
<feature type="transmembrane region" description="Helical" evidence="25">
    <location>
        <begin position="226"/>
        <end position="249"/>
    </location>
</feature>
<dbReference type="RefSeq" id="WP_229837477.1">
    <property type="nucleotide sequence ID" value="NZ_BMZS01000013.1"/>
</dbReference>
<feature type="transmembrane region" description="Helical" evidence="25">
    <location>
        <begin position="12"/>
        <end position="35"/>
    </location>
</feature>
<evidence type="ECO:0000256" key="25">
    <source>
        <dbReference type="SAM" id="Phobius"/>
    </source>
</evidence>
<evidence type="ECO:0000256" key="5">
    <source>
        <dbReference type="ARBA" id="ARBA00022989"/>
    </source>
</evidence>
<dbReference type="EMBL" id="BMZS01000013">
    <property type="protein sequence ID" value="GHD61520.1"/>
    <property type="molecule type" value="Genomic_DNA"/>
</dbReference>
<comment type="catalytic activity">
    <reaction evidence="8">
        <text>L-lysyl-L-alanine(out) = L-lysyl-L-alanine(in)</text>
        <dbReference type="Rhea" id="RHEA:79399"/>
        <dbReference type="ChEBI" id="CHEBI:229954"/>
    </reaction>
</comment>
<sequence length="427" mass="44318">MIQAIDTPSAPAVPRAALLGFGWLLCALFFLYAFVQRVAPSVMVDDLMRDFAVGGALLGNLSAYYYYAYAGSQIPVGVLMDRFGPRRLVTIAAALAGAGSLVFVMADGLWLASVGRLMIGFGCAFSFVGALNYAALWFPPNRFATLSGWAQMLGVAGGILGQAPLGYLVESVGWRLAVAGLAAFGLALAVATGLVLRDRPRSAPAASAGGLRLLSGLKRAAATGQVWLAAGFGMAMTGSMLAFGGLWGVPYVEQAYDLPKAEAAALVSILFVGWGVGAPLWGVLSDRWSRRRPFMAIGGVLATAGIAGAVYLPGLDTVSLAAILCIQGFGSSSMVLCFAVARENTPAWSAGVTLGIVNGFVVGSGAVLQPLVGWLLDLGWEGSLVAGARIYSLAAYQGAFLILPVTCAWGVLITLFVRETGARPFEE</sequence>
<evidence type="ECO:0000256" key="7">
    <source>
        <dbReference type="ARBA" id="ARBA00023228"/>
    </source>
</evidence>
<comment type="caution">
    <text evidence="27">The sequence shown here is derived from an EMBL/GenBank/DDBJ whole genome shotgun (WGS) entry which is preliminary data.</text>
</comment>
<dbReference type="Proteomes" id="UP000630353">
    <property type="component" value="Unassembled WGS sequence"/>
</dbReference>
<dbReference type="InterPro" id="IPR052187">
    <property type="entry name" value="MFSD1"/>
</dbReference>
<reference evidence="27" key="1">
    <citation type="journal article" date="2014" name="Int. J. Syst. Evol. Microbiol.">
        <title>Complete genome sequence of Corynebacterium casei LMG S-19264T (=DSM 44701T), isolated from a smear-ripened cheese.</title>
        <authorList>
            <consortium name="US DOE Joint Genome Institute (JGI-PGF)"/>
            <person name="Walter F."/>
            <person name="Albersmeier A."/>
            <person name="Kalinowski J."/>
            <person name="Ruckert C."/>
        </authorList>
    </citation>
    <scope>NUCLEOTIDE SEQUENCE</scope>
    <source>
        <strain evidence="27">KCTC 42651</strain>
    </source>
</reference>
<gene>
    <name evidence="27" type="ORF">GCM10017083_48960</name>
</gene>
<feature type="transmembrane region" description="Helical" evidence="25">
    <location>
        <begin position="88"/>
        <end position="111"/>
    </location>
</feature>
<evidence type="ECO:0000256" key="3">
    <source>
        <dbReference type="ARBA" id="ARBA00022448"/>
    </source>
</evidence>
<evidence type="ECO:0000256" key="16">
    <source>
        <dbReference type="ARBA" id="ARBA00044900"/>
    </source>
</evidence>
<reference evidence="27" key="2">
    <citation type="submission" date="2020-09" db="EMBL/GenBank/DDBJ databases">
        <authorList>
            <person name="Sun Q."/>
            <person name="Kim S."/>
        </authorList>
    </citation>
    <scope>NUCLEOTIDE SEQUENCE</scope>
    <source>
        <strain evidence="27">KCTC 42651</strain>
    </source>
</reference>
<feature type="transmembrane region" description="Helical" evidence="25">
    <location>
        <begin position="294"/>
        <end position="312"/>
    </location>
</feature>
<evidence type="ECO:0000256" key="15">
    <source>
        <dbReference type="ARBA" id="ARBA00044899"/>
    </source>
</evidence>
<dbReference type="InterPro" id="IPR020846">
    <property type="entry name" value="MFS_dom"/>
</dbReference>
<evidence type="ECO:0000256" key="4">
    <source>
        <dbReference type="ARBA" id="ARBA00022692"/>
    </source>
</evidence>
<feature type="transmembrane region" description="Helical" evidence="25">
    <location>
        <begin position="352"/>
        <end position="376"/>
    </location>
</feature>
<dbReference type="PROSITE" id="PS50850">
    <property type="entry name" value="MFS"/>
    <property type="match status" value="1"/>
</dbReference>
<comment type="catalytic activity">
    <reaction evidence="18">
        <text>L-histidyl-L-alpha-amino acid(out) = L-histidyl-L-alpha-amino acid(in)</text>
        <dbReference type="Rhea" id="RHEA:79379"/>
        <dbReference type="ChEBI" id="CHEBI:229964"/>
    </reaction>
</comment>
<dbReference type="AlphaFoldDB" id="A0A918XX11"/>
<comment type="subcellular location">
    <subcellularLocation>
        <location evidence="1">Lysosome membrane</location>
        <topology evidence="1">Multi-pass membrane protein</topology>
    </subcellularLocation>
</comment>
<comment type="function">
    <text evidence="23">Lysosomal dipeptide uniporter that selectively exports lysine, arginine or histidine-containing dipeptides with a net positive charge from the lysosome lumen into the cytosol. Could play a role in a specific type of protein O-glycosylation indirectly regulating macrophages migration and tissue invasion. Also essential for liver homeostasis.</text>
</comment>
<proteinExistence type="inferred from homology"/>
<evidence type="ECO:0000256" key="22">
    <source>
        <dbReference type="ARBA" id="ARBA00045018"/>
    </source>
</evidence>
<comment type="catalytic activity">
    <reaction evidence="15">
        <text>L-arginyl-L-alpha-amino acid(out) = L-arginyl-L-alpha-amino acid(in)</text>
        <dbReference type="Rhea" id="RHEA:79371"/>
        <dbReference type="ChEBI" id="CHEBI:84315"/>
    </reaction>
</comment>
<dbReference type="InterPro" id="IPR036259">
    <property type="entry name" value="MFS_trans_sf"/>
</dbReference>
<evidence type="ECO:0000256" key="10">
    <source>
        <dbReference type="ARBA" id="ARBA00044881"/>
    </source>
</evidence>
<feature type="transmembrane region" description="Helical" evidence="25">
    <location>
        <begin position="318"/>
        <end position="340"/>
    </location>
</feature>
<evidence type="ECO:0000256" key="11">
    <source>
        <dbReference type="ARBA" id="ARBA00044884"/>
    </source>
</evidence>
<comment type="similarity">
    <text evidence="2">Belongs to the major facilitator superfamily.</text>
</comment>
<evidence type="ECO:0000259" key="26">
    <source>
        <dbReference type="PROSITE" id="PS50850"/>
    </source>
</evidence>
<dbReference type="PANTHER" id="PTHR23512">
    <property type="entry name" value="MAJOR FACILITATOR SUPERFAMILY DOMAIN-CONTAINING PROTEIN 1"/>
    <property type="match status" value="1"/>
</dbReference>
<dbReference type="Pfam" id="PF07690">
    <property type="entry name" value="MFS_1"/>
    <property type="match status" value="2"/>
</dbReference>
<comment type="catalytic activity">
    <reaction evidence="17">
        <text>L-arginyl-glycine(out) = L-arginyl-glycine(in)</text>
        <dbReference type="Rhea" id="RHEA:79391"/>
        <dbReference type="ChEBI" id="CHEBI:229955"/>
    </reaction>
</comment>
<keyword evidence="3" id="KW-0813">Transport</keyword>
<dbReference type="SUPFAM" id="SSF103473">
    <property type="entry name" value="MFS general substrate transporter"/>
    <property type="match status" value="1"/>
</dbReference>
<evidence type="ECO:0000256" key="24">
    <source>
        <dbReference type="ARBA" id="ARBA00046376"/>
    </source>
</evidence>
<comment type="catalytic activity">
    <reaction evidence="20">
        <text>L-lysyl-glycine(out) = L-lysyl-glycine(in)</text>
        <dbReference type="Rhea" id="RHEA:79407"/>
        <dbReference type="ChEBI" id="CHEBI:191202"/>
    </reaction>
</comment>
<evidence type="ECO:0000256" key="1">
    <source>
        <dbReference type="ARBA" id="ARBA00004155"/>
    </source>
</evidence>
<comment type="catalytic activity">
    <reaction evidence="19">
        <text>L-alanyl-L-lysine(out) = L-alanyl-L-lysine(in)</text>
        <dbReference type="Rhea" id="RHEA:79415"/>
        <dbReference type="ChEBI" id="CHEBI:192470"/>
    </reaction>
</comment>
<comment type="catalytic activity">
    <reaction evidence="16">
        <text>L-lysyl-L-lysine(out) = L-lysyl-L-lysine(in)</text>
        <dbReference type="Rhea" id="RHEA:79403"/>
        <dbReference type="ChEBI" id="CHEBI:229956"/>
    </reaction>
</comment>